<dbReference type="Gene3D" id="3.40.50.410">
    <property type="entry name" value="von Willebrand factor, type A domain"/>
    <property type="match status" value="1"/>
</dbReference>
<dbReference type="PANTHER" id="PTHR22550">
    <property type="entry name" value="SPORE GERMINATION PROTEIN"/>
    <property type="match status" value="1"/>
</dbReference>
<keyword evidence="2 5" id="KW-0812">Transmembrane</keyword>
<evidence type="ECO:0000259" key="6">
    <source>
        <dbReference type="PROSITE" id="PS50234"/>
    </source>
</evidence>
<proteinExistence type="predicted"/>
<protein>
    <submittedName>
        <fullName evidence="7">VWA domain-containing protein</fullName>
    </submittedName>
</protein>
<dbReference type="CDD" id="cd01467">
    <property type="entry name" value="vWA_BatA_type"/>
    <property type="match status" value="1"/>
</dbReference>
<accession>A0ABV9K9Z9</accession>
<dbReference type="SUPFAM" id="SSF53300">
    <property type="entry name" value="vWA-like"/>
    <property type="match status" value="1"/>
</dbReference>
<dbReference type="InterPro" id="IPR011933">
    <property type="entry name" value="Double_TM_dom"/>
</dbReference>
<name>A0ABV9K9Z9_9PORP</name>
<evidence type="ECO:0000256" key="1">
    <source>
        <dbReference type="ARBA" id="ARBA00022475"/>
    </source>
</evidence>
<keyword evidence="1" id="KW-1003">Cell membrane</keyword>
<dbReference type="PROSITE" id="PS50234">
    <property type="entry name" value="VWFA"/>
    <property type="match status" value="1"/>
</dbReference>
<dbReference type="EMBL" id="JBHSGO010000203">
    <property type="protein sequence ID" value="MFC4666486.1"/>
    <property type="molecule type" value="Genomic_DNA"/>
</dbReference>
<dbReference type="RefSeq" id="WP_380079599.1">
    <property type="nucleotide sequence ID" value="NZ_JBHSGO010000203.1"/>
</dbReference>
<gene>
    <name evidence="7" type="ORF">ACFO3G_07735</name>
</gene>
<reference evidence="8" key="1">
    <citation type="journal article" date="2019" name="Int. J. Syst. Evol. Microbiol.">
        <title>The Global Catalogue of Microorganisms (GCM) 10K type strain sequencing project: providing services to taxonomists for standard genome sequencing and annotation.</title>
        <authorList>
            <consortium name="The Broad Institute Genomics Platform"/>
            <consortium name="The Broad Institute Genome Sequencing Center for Infectious Disease"/>
            <person name="Wu L."/>
            <person name="Ma J."/>
        </authorList>
    </citation>
    <scope>NUCLEOTIDE SEQUENCE [LARGE SCALE GENOMIC DNA]</scope>
    <source>
        <strain evidence="8">CGMCC 4.7357</strain>
    </source>
</reference>
<dbReference type="InterPro" id="IPR036465">
    <property type="entry name" value="vWFA_dom_sf"/>
</dbReference>
<evidence type="ECO:0000313" key="8">
    <source>
        <dbReference type="Proteomes" id="UP001596020"/>
    </source>
</evidence>
<dbReference type="SMART" id="SM00327">
    <property type="entry name" value="VWA"/>
    <property type="match status" value="1"/>
</dbReference>
<dbReference type="InterPro" id="IPR050768">
    <property type="entry name" value="UPF0353/GerABKA_families"/>
</dbReference>
<dbReference type="InterPro" id="IPR033881">
    <property type="entry name" value="vWA_BatA_type"/>
</dbReference>
<feature type="domain" description="VWFA" evidence="6">
    <location>
        <begin position="89"/>
        <end position="281"/>
    </location>
</feature>
<evidence type="ECO:0000313" key="7">
    <source>
        <dbReference type="EMBL" id="MFC4666486.1"/>
    </source>
</evidence>
<keyword evidence="8" id="KW-1185">Reference proteome</keyword>
<feature type="transmembrane region" description="Helical" evidence="5">
    <location>
        <begin position="52"/>
        <end position="72"/>
    </location>
</feature>
<dbReference type="PANTHER" id="PTHR22550:SF5">
    <property type="entry name" value="LEUCINE ZIPPER PROTEIN 4"/>
    <property type="match status" value="1"/>
</dbReference>
<dbReference type="Pfam" id="PF07584">
    <property type="entry name" value="BatA"/>
    <property type="match status" value="1"/>
</dbReference>
<keyword evidence="3 5" id="KW-1133">Transmembrane helix</keyword>
<feature type="transmembrane region" description="Helical" evidence="5">
    <location>
        <begin position="300"/>
        <end position="318"/>
    </location>
</feature>
<evidence type="ECO:0000256" key="3">
    <source>
        <dbReference type="ARBA" id="ARBA00022989"/>
    </source>
</evidence>
<dbReference type="NCBIfam" id="TIGR02226">
    <property type="entry name" value="two_anch"/>
    <property type="match status" value="1"/>
</dbReference>
<evidence type="ECO:0000256" key="4">
    <source>
        <dbReference type="ARBA" id="ARBA00023136"/>
    </source>
</evidence>
<dbReference type="Pfam" id="PF00092">
    <property type="entry name" value="VWA"/>
    <property type="match status" value="1"/>
</dbReference>
<dbReference type="InterPro" id="IPR002035">
    <property type="entry name" value="VWF_A"/>
</dbReference>
<feature type="transmembrane region" description="Helical" evidence="5">
    <location>
        <begin position="6"/>
        <end position="24"/>
    </location>
</feature>
<dbReference type="Proteomes" id="UP001596020">
    <property type="component" value="Unassembled WGS sequence"/>
</dbReference>
<keyword evidence="4 5" id="KW-0472">Membrane</keyword>
<evidence type="ECO:0000256" key="5">
    <source>
        <dbReference type="SAM" id="Phobius"/>
    </source>
</evidence>
<evidence type="ECO:0000256" key="2">
    <source>
        <dbReference type="ARBA" id="ARBA00022692"/>
    </source>
</evidence>
<organism evidence="7 8">
    <name type="scientific">Falsiporphyromonas endometrii</name>
    <dbReference type="NCBI Taxonomy" id="1387297"/>
    <lineage>
        <taxon>Bacteria</taxon>
        <taxon>Pseudomonadati</taxon>
        <taxon>Bacteroidota</taxon>
        <taxon>Bacteroidia</taxon>
        <taxon>Bacteroidales</taxon>
        <taxon>Porphyromonadaceae</taxon>
        <taxon>Falsiporphyromonas</taxon>
    </lineage>
</organism>
<sequence>MSFAYPYLLFLLLLIPVFVAWYIFKGRKLNPSLKVSNISPLKRLSKGIKAPLRHLLFALRMIVLGLLVVALARPQDHNSWKKDSVEGIDIVMAMDISTSMLAMDLQPNRIEAAREVAQKFINNRPNDNIGFVIFASESYTLCPMTTDHTVLLNRIKDVEPGMLEDGTAIGMGLATAINRIKDSKAKSKVIILLTDGVNNSGEISPNMAANLAKTFGIRIYTIGIGSRGEAPYPVPTPFGTRIQKLPVDLDEPTLEAVAKITDGHYYRAVDNKSLDKVYDSIDKLEKSKVVSKNFSSYEDLYLPWLIAALLILMIEFVLRHTFLRTNP</sequence>
<dbReference type="InterPro" id="IPR024163">
    <property type="entry name" value="Aerotolerance_reg_N"/>
</dbReference>
<comment type="caution">
    <text evidence="7">The sequence shown here is derived from an EMBL/GenBank/DDBJ whole genome shotgun (WGS) entry which is preliminary data.</text>
</comment>